<reference evidence="3" key="1">
    <citation type="journal article" date="2014" name="Int. J. Syst. Evol. Microbiol.">
        <title>Complete genome sequence of Corynebacterium casei LMG S-19264T (=DSM 44701T), isolated from a smear-ripened cheese.</title>
        <authorList>
            <consortium name="US DOE Joint Genome Institute (JGI-PGF)"/>
            <person name="Walter F."/>
            <person name="Albersmeier A."/>
            <person name="Kalinowski J."/>
            <person name="Ruckert C."/>
        </authorList>
    </citation>
    <scope>NUCLEOTIDE SEQUENCE</scope>
    <source>
        <strain evidence="3">KCTC 12870</strain>
    </source>
</reference>
<evidence type="ECO:0000256" key="1">
    <source>
        <dbReference type="SAM" id="Coils"/>
    </source>
</evidence>
<feature type="coiled-coil region" evidence="1">
    <location>
        <begin position="187"/>
        <end position="214"/>
    </location>
</feature>
<feature type="region of interest" description="Disordered" evidence="2">
    <location>
        <begin position="365"/>
        <end position="391"/>
    </location>
</feature>
<feature type="region of interest" description="Disordered" evidence="2">
    <location>
        <begin position="283"/>
        <end position="315"/>
    </location>
</feature>
<feature type="region of interest" description="Disordered" evidence="2">
    <location>
        <begin position="406"/>
        <end position="442"/>
    </location>
</feature>
<dbReference type="RefSeq" id="WP_189516357.1">
    <property type="nucleotide sequence ID" value="NZ_BMXG01000021.1"/>
</dbReference>
<organism evidence="3 4">
    <name type="scientific">Cerasicoccus arenae</name>
    <dbReference type="NCBI Taxonomy" id="424488"/>
    <lineage>
        <taxon>Bacteria</taxon>
        <taxon>Pseudomonadati</taxon>
        <taxon>Verrucomicrobiota</taxon>
        <taxon>Opitutia</taxon>
        <taxon>Puniceicoccales</taxon>
        <taxon>Cerasicoccaceae</taxon>
        <taxon>Cerasicoccus</taxon>
    </lineage>
</organism>
<feature type="compositionally biased region" description="Polar residues" evidence="2">
    <location>
        <begin position="369"/>
        <end position="386"/>
    </location>
</feature>
<name>A0A8J3DJT2_9BACT</name>
<evidence type="ECO:0000313" key="3">
    <source>
        <dbReference type="EMBL" id="GHC09323.1"/>
    </source>
</evidence>
<reference evidence="3" key="2">
    <citation type="submission" date="2020-09" db="EMBL/GenBank/DDBJ databases">
        <authorList>
            <person name="Sun Q."/>
            <person name="Kim S."/>
        </authorList>
    </citation>
    <scope>NUCLEOTIDE SEQUENCE</scope>
    <source>
        <strain evidence="3">KCTC 12870</strain>
    </source>
</reference>
<accession>A0A8J3DJT2</accession>
<gene>
    <name evidence="3" type="ORF">GCM10007047_28150</name>
</gene>
<comment type="caution">
    <text evidence="3">The sequence shown here is derived from an EMBL/GenBank/DDBJ whole genome shotgun (WGS) entry which is preliminary data.</text>
</comment>
<dbReference type="EMBL" id="BMXG01000021">
    <property type="protein sequence ID" value="GHC09323.1"/>
    <property type="molecule type" value="Genomic_DNA"/>
</dbReference>
<sequence length="696" mass="77912">MASNLTSHKPLLFAFLISFLFVGAFSLTLLLNEDLRRYTIAQIEEITDEKGEKVKRVKIEKPEPNEEQVREISRNQERKKREELKKKAREMRETIYEIEEVVEAQKKNLKKKDNPWENMADSADEIAELSEQLQNKLADEAAPEAVEPTQPKSESLQEIAENYAEFIEELAKSTVTGSDAQKAVTQAEEVVTKADQLEDSLRDAELMAQGEDKEKVADLLQESSDLTKRARENLRQISAFAKSPQALQTKVEEPEKTADPSVPEMDLEKLKLDDKLGTAMVEDFDIEQEGNADSPDLNGELADGEISPLGNELPSDATLDALSTAELYEQVQEMSGMVDEAFAEGQAAEMANRKSLPLEQAREQVFKPESSQGPDLQNALSQNQPSNREEFQEFNEALDSAVNAAQQMARTAENRKSALTGESPGQQNQGPSGEALQAALQQRSQVQAKMSLLASNQGKGAGNVQDMRALMAENYALQGSGQQSGEGFRQGQALSMTYDTEMAPENPLPSSARLDTKKVLSQAVPGRRLDIRSKRQGWIFLDTWYVIGPWQRPQKKSFDTEFPPETLVDLDAEYKGKVNRYTKQEMDLKWRFVQTENIRINPPDEISDAVYYGYTEVFCEAATEVTVAVASDDMAKLWINDLVVFEDSGLSSWRMDEGFRTILLKPGYNTVLIRLENGPAVCYFSVLMCPTEALRN</sequence>
<keyword evidence="1" id="KW-0175">Coiled coil</keyword>
<feature type="region of interest" description="Disordered" evidence="2">
    <location>
        <begin position="60"/>
        <end position="85"/>
    </location>
</feature>
<keyword evidence="4" id="KW-1185">Reference proteome</keyword>
<evidence type="ECO:0000313" key="4">
    <source>
        <dbReference type="Proteomes" id="UP000642829"/>
    </source>
</evidence>
<feature type="region of interest" description="Disordered" evidence="2">
    <location>
        <begin position="239"/>
        <end position="267"/>
    </location>
</feature>
<proteinExistence type="predicted"/>
<evidence type="ECO:0000256" key="2">
    <source>
        <dbReference type="SAM" id="MobiDB-lite"/>
    </source>
</evidence>
<dbReference type="Proteomes" id="UP000642829">
    <property type="component" value="Unassembled WGS sequence"/>
</dbReference>
<protein>
    <recommendedName>
        <fullName evidence="5">PA14 domain-containing protein</fullName>
    </recommendedName>
</protein>
<dbReference type="AlphaFoldDB" id="A0A8J3DJT2"/>
<evidence type="ECO:0008006" key="5">
    <source>
        <dbReference type="Google" id="ProtNLM"/>
    </source>
</evidence>